<name>A0A4Y4DUD0_GLUUR</name>
<keyword evidence="2" id="KW-1185">Reference proteome</keyword>
<dbReference type="AlphaFoldDB" id="A0A4Y4DUD0"/>
<comment type="caution">
    <text evidence="1">The sequence shown here is derived from an EMBL/GenBank/DDBJ whole genome shotgun (WGS) entry which is preliminary data.</text>
</comment>
<protein>
    <recommendedName>
        <fullName evidence="3">NUDIX hydrolase</fullName>
    </recommendedName>
</protein>
<evidence type="ECO:0000313" key="2">
    <source>
        <dbReference type="Proteomes" id="UP000316612"/>
    </source>
</evidence>
<dbReference type="Gene3D" id="3.90.79.10">
    <property type="entry name" value="Nucleoside Triphosphate Pyrophosphohydrolase"/>
    <property type="match status" value="1"/>
</dbReference>
<reference evidence="1 2" key="1">
    <citation type="submission" date="2019-06" db="EMBL/GenBank/DDBJ databases">
        <title>Whole genome shotgun sequence of Glutamicibacter uratoxydans NBRC 15515.</title>
        <authorList>
            <person name="Hosoyama A."/>
            <person name="Uohara A."/>
            <person name="Ohji S."/>
            <person name="Ichikawa N."/>
        </authorList>
    </citation>
    <scope>NUCLEOTIDE SEQUENCE [LARGE SCALE GENOMIC DNA]</scope>
    <source>
        <strain evidence="1 2">NBRC 15515</strain>
    </source>
</reference>
<evidence type="ECO:0008006" key="3">
    <source>
        <dbReference type="Google" id="ProtNLM"/>
    </source>
</evidence>
<sequence>MMRTMPTQPLVSIDAVPLVVHGGQLCVVTGLRLFEPFIGQAALPGVLLNGNERLEEAVKRALLSKTGINSYRFMVHTAVFDDFERDERGPTLSIAHLVILEQVPENDSVRVYPLSQLPTLPFDHNQIISQACAVLLDSLWVNAELTRALLGENFTTADVVARMKELAAAAGRAEPVVNNVGRALSSNKSIRKLDAVPQGTGRPPASWQWV</sequence>
<dbReference type="CDD" id="cd18873">
    <property type="entry name" value="NUDIX_NadM_like"/>
    <property type="match status" value="1"/>
</dbReference>
<dbReference type="EMBL" id="BJNY01000020">
    <property type="protein sequence ID" value="GED07484.1"/>
    <property type="molecule type" value="Genomic_DNA"/>
</dbReference>
<gene>
    <name evidence="1" type="ORF">AUR04nite_30160</name>
</gene>
<organism evidence="1 2">
    <name type="scientific">Glutamicibacter uratoxydans</name>
    <name type="common">Arthrobacter uratoxydans</name>
    <dbReference type="NCBI Taxonomy" id="43667"/>
    <lineage>
        <taxon>Bacteria</taxon>
        <taxon>Bacillati</taxon>
        <taxon>Actinomycetota</taxon>
        <taxon>Actinomycetes</taxon>
        <taxon>Micrococcales</taxon>
        <taxon>Micrococcaceae</taxon>
        <taxon>Glutamicibacter</taxon>
    </lineage>
</organism>
<evidence type="ECO:0000313" key="1">
    <source>
        <dbReference type="EMBL" id="GED07484.1"/>
    </source>
</evidence>
<accession>A0A4Y4DUD0</accession>
<dbReference type="Proteomes" id="UP000316612">
    <property type="component" value="Unassembled WGS sequence"/>
</dbReference>
<proteinExistence type="predicted"/>
<dbReference type="SUPFAM" id="SSF55811">
    <property type="entry name" value="Nudix"/>
    <property type="match status" value="1"/>
</dbReference>
<dbReference type="InterPro" id="IPR015797">
    <property type="entry name" value="NUDIX_hydrolase-like_dom_sf"/>
</dbReference>